<gene>
    <name evidence="2" type="ORF">EVAR_44546_1</name>
</gene>
<name>A0A4C1X9Z6_EUMVA</name>
<protein>
    <submittedName>
        <fullName evidence="2">Uncharacterized protein</fullName>
    </submittedName>
</protein>
<keyword evidence="1" id="KW-0812">Transmembrane</keyword>
<evidence type="ECO:0000313" key="3">
    <source>
        <dbReference type="Proteomes" id="UP000299102"/>
    </source>
</evidence>
<organism evidence="2 3">
    <name type="scientific">Eumeta variegata</name>
    <name type="common">Bagworm moth</name>
    <name type="synonym">Eumeta japonica</name>
    <dbReference type="NCBI Taxonomy" id="151549"/>
    <lineage>
        <taxon>Eukaryota</taxon>
        <taxon>Metazoa</taxon>
        <taxon>Ecdysozoa</taxon>
        <taxon>Arthropoda</taxon>
        <taxon>Hexapoda</taxon>
        <taxon>Insecta</taxon>
        <taxon>Pterygota</taxon>
        <taxon>Neoptera</taxon>
        <taxon>Endopterygota</taxon>
        <taxon>Lepidoptera</taxon>
        <taxon>Glossata</taxon>
        <taxon>Ditrysia</taxon>
        <taxon>Tineoidea</taxon>
        <taxon>Psychidae</taxon>
        <taxon>Oiketicinae</taxon>
        <taxon>Eumeta</taxon>
    </lineage>
</organism>
<proteinExistence type="predicted"/>
<comment type="caution">
    <text evidence="2">The sequence shown here is derived from an EMBL/GenBank/DDBJ whole genome shotgun (WGS) entry which is preliminary data.</text>
</comment>
<keyword evidence="1" id="KW-0472">Membrane</keyword>
<dbReference type="AlphaFoldDB" id="A0A4C1X9Z6"/>
<dbReference type="EMBL" id="BGZK01000773">
    <property type="protein sequence ID" value="GBP59870.1"/>
    <property type="molecule type" value="Genomic_DNA"/>
</dbReference>
<keyword evidence="1" id="KW-1133">Transmembrane helix</keyword>
<evidence type="ECO:0000256" key="1">
    <source>
        <dbReference type="SAM" id="Phobius"/>
    </source>
</evidence>
<keyword evidence="3" id="KW-1185">Reference proteome</keyword>
<accession>A0A4C1X9Z6</accession>
<dbReference type="Proteomes" id="UP000299102">
    <property type="component" value="Unassembled WGS sequence"/>
</dbReference>
<feature type="transmembrane region" description="Helical" evidence="1">
    <location>
        <begin position="14"/>
        <end position="35"/>
    </location>
</feature>
<sequence length="96" mass="10796">MEWPLPAEFGDTRYLAAIRVLLLNAAAAAGAWAAAPARRGRGFHGYETAHCIIAVIGVNLYDRSEQIIEYKIYLAASRRAMETDNNRHVYEPSREF</sequence>
<reference evidence="2 3" key="1">
    <citation type="journal article" date="2019" name="Commun. Biol.">
        <title>The bagworm genome reveals a unique fibroin gene that provides high tensile strength.</title>
        <authorList>
            <person name="Kono N."/>
            <person name="Nakamura H."/>
            <person name="Ohtoshi R."/>
            <person name="Tomita M."/>
            <person name="Numata K."/>
            <person name="Arakawa K."/>
        </authorList>
    </citation>
    <scope>NUCLEOTIDE SEQUENCE [LARGE SCALE GENOMIC DNA]</scope>
</reference>
<evidence type="ECO:0000313" key="2">
    <source>
        <dbReference type="EMBL" id="GBP59870.1"/>
    </source>
</evidence>